<evidence type="ECO:0000313" key="2">
    <source>
        <dbReference type="EMBL" id="ETW96952.1"/>
    </source>
</evidence>
<dbReference type="PANTHER" id="PTHR42852">
    <property type="entry name" value="THIOL:DISULFIDE INTERCHANGE PROTEIN DSBE"/>
    <property type="match status" value="1"/>
</dbReference>
<sequence length="81" mass="9270">MLIGISLDRMENDQLKQFVKTHDIRYPVALDSKYEAAQKYGVQGTPMSFLIDGDRNVVGMAQGPRPWDSDPAKRLIRSYLR</sequence>
<dbReference type="InterPro" id="IPR000866">
    <property type="entry name" value="AhpC/TSA"/>
</dbReference>
<accession>W4LG26</accession>
<dbReference type="Proteomes" id="UP000019140">
    <property type="component" value="Unassembled WGS sequence"/>
</dbReference>
<comment type="caution">
    <text evidence="2">The sequence shown here is derived from an EMBL/GenBank/DDBJ whole genome shotgun (WGS) entry which is preliminary data.</text>
</comment>
<dbReference type="GO" id="GO:0016209">
    <property type="term" value="F:antioxidant activity"/>
    <property type="evidence" value="ECO:0007669"/>
    <property type="project" value="InterPro"/>
</dbReference>
<dbReference type="AlphaFoldDB" id="W4LG26"/>
<feature type="domain" description="Alkyl hydroperoxide reductase subunit C/ Thiol specific antioxidant" evidence="1">
    <location>
        <begin position="2"/>
        <end position="58"/>
    </location>
</feature>
<proteinExistence type="predicted"/>
<dbReference type="PANTHER" id="PTHR42852:SF13">
    <property type="entry name" value="PROTEIN DIPZ"/>
    <property type="match status" value="1"/>
</dbReference>
<reference evidence="2 3" key="1">
    <citation type="journal article" date="2014" name="Nature">
        <title>An environmental bacterial taxon with a large and distinct metabolic repertoire.</title>
        <authorList>
            <person name="Wilson M.C."/>
            <person name="Mori T."/>
            <person name="Ruckert C."/>
            <person name="Uria A.R."/>
            <person name="Helf M.J."/>
            <person name="Takada K."/>
            <person name="Gernert C."/>
            <person name="Steffens U.A."/>
            <person name="Heycke N."/>
            <person name="Schmitt S."/>
            <person name="Rinke C."/>
            <person name="Helfrich E.J."/>
            <person name="Brachmann A.O."/>
            <person name="Gurgui C."/>
            <person name="Wakimoto T."/>
            <person name="Kracht M."/>
            <person name="Crusemann M."/>
            <person name="Hentschel U."/>
            <person name="Abe I."/>
            <person name="Matsunaga S."/>
            <person name="Kalinowski J."/>
            <person name="Takeyama H."/>
            <person name="Piel J."/>
        </authorList>
    </citation>
    <scope>NUCLEOTIDE SEQUENCE [LARGE SCALE GENOMIC DNA]</scope>
    <source>
        <strain evidence="3">TSY2</strain>
    </source>
</reference>
<dbReference type="InterPro" id="IPR036249">
    <property type="entry name" value="Thioredoxin-like_sf"/>
</dbReference>
<protein>
    <recommendedName>
        <fullName evidence="1">Alkyl hydroperoxide reductase subunit C/ Thiol specific antioxidant domain-containing protein</fullName>
    </recommendedName>
</protein>
<keyword evidence="3" id="KW-1185">Reference proteome</keyword>
<evidence type="ECO:0000259" key="1">
    <source>
        <dbReference type="Pfam" id="PF00578"/>
    </source>
</evidence>
<dbReference type="InterPro" id="IPR050553">
    <property type="entry name" value="Thioredoxin_ResA/DsbE_sf"/>
</dbReference>
<organism evidence="2 3">
    <name type="scientific">Candidatus Entotheonella gemina</name>
    <dbReference type="NCBI Taxonomy" id="1429439"/>
    <lineage>
        <taxon>Bacteria</taxon>
        <taxon>Pseudomonadati</taxon>
        <taxon>Nitrospinota/Tectimicrobiota group</taxon>
        <taxon>Candidatus Tectimicrobiota</taxon>
        <taxon>Candidatus Entotheonellia</taxon>
        <taxon>Candidatus Entotheonellales</taxon>
        <taxon>Candidatus Entotheonellaceae</taxon>
        <taxon>Candidatus Entotheonella</taxon>
    </lineage>
</organism>
<name>W4LG26_9BACT</name>
<dbReference type="Pfam" id="PF00578">
    <property type="entry name" value="AhpC-TSA"/>
    <property type="match status" value="1"/>
</dbReference>
<dbReference type="EMBL" id="AZHX01002118">
    <property type="protein sequence ID" value="ETW96952.1"/>
    <property type="molecule type" value="Genomic_DNA"/>
</dbReference>
<dbReference type="Gene3D" id="3.40.30.10">
    <property type="entry name" value="Glutaredoxin"/>
    <property type="match status" value="1"/>
</dbReference>
<dbReference type="GO" id="GO:0016491">
    <property type="term" value="F:oxidoreductase activity"/>
    <property type="evidence" value="ECO:0007669"/>
    <property type="project" value="InterPro"/>
</dbReference>
<dbReference type="CDD" id="cd02966">
    <property type="entry name" value="TlpA_like_family"/>
    <property type="match status" value="1"/>
</dbReference>
<gene>
    <name evidence="2" type="ORF">ETSY2_45485</name>
</gene>
<dbReference type="SUPFAM" id="SSF52833">
    <property type="entry name" value="Thioredoxin-like"/>
    <property type="match status" value="1"/>
</dbReference>
<dbReference type="HOGENOM" id="CLU_2567464_0_0_7"/>
<evidence type="ECO:0000313" key="3">
    <source>
        <dbReference type="Proteomes" id="UP000019140"/>
    </source>
</evidence>